<keyword evidence="1" id="KW-0732">Signal</keyword>
<evidence type="ECO:0000313" key="3">
    <source>
        <dbReference type="Proteomes" id="UP001148482"/>
    </source>
</evidence>
<evidence type="ECO:0008006" key="4">
    <source>
        <dbReference type="Google" id="ProtNLM"/>
    </source>
</evidence>
<dbReference type="EMBL" id="JAPJDA010000012">
    <property type="protein sequence ID" value="MCX2838219.1"/>
    <property type="molecule type" value="Genomic_DNA"/>
</dbReference>
<dbReference type="InterPro" id="IPR008969">
    <property type="entry name" value="CarboxyPept-like_regulatory"/>
</dbReference>
<reference evidence="2" key="1">
    <citation type="submission" date="2022-11" db="EMBL/GenBank/DDBJ databases">
        <title>Salinimicrobium profundisediminis sp. nov., isolated from deep-sea sediment of the Mariana Trench.</title>
        <authorList>
            <person name="Fu H."/>
        </authorList>
    </citation>
    <scope>NUCLEOTIDE SEQUENCE</scope>
    <source>
        <strain evidence="2">MT39</strain>
    </source>
</reference>
<gene>
    <name evidence="2" type="ORF">OQ279_08625</name>
</gene>
<name>A0A9X3I150_9FLAO</name>
<proteinExistence type="predicted"/>
<dbReference type="SUPFAM" id="SSF49464">
    <property type="entry name" value="Carboxypeptidase regulatory domain-like"/>
    <property type="match status" value="1"/>
</dbReference>
<sequence>MKSLLSCIVFFISFTVLSQDRVQINGSVTPPVGETPQGITVVNRTAKSATVVNDRGNFTIRVVAGDTLQFSALQFQDFSVVVDEGVVENRQLNVFISEAVTELPEVVVSPYDLSGNVEVDVKIIPVVSTDLPTKSAAEINPYNHTFRPDSLVSPPNAAMRSGMIYSGMNFANIFRNIFTSRDVTTTVGGDDDLDEQILQLHDDEFFQDQLNIPEEDISDFIYFAADNGITEEMLKPKNEMLLIEFLVAQSQKYKQQKANSPSED</sequence>
<dbReference type="AlphaFoldDB" id="A0A9X3I150"/>
<feature type="chain" id="PRO_5040986006" description="Carboxypeptidase-like regulatory domain-containing protein" evidence="1">
    <location>
        <begin position="19"/>
        <end position="264"/>
    </location>
</feature>
<protein>
    <recommendedName>
        <fullName evidence="4">Carboxypeptidase-like regulatory domain-containing protein</fullName>
    </recommendedName>
</protein>
<evidence type="ECO:0000313" key="2">
    <source>
        <dbReference type="EMBL" id="MCX2838219.1"/>
    </source>
</evidence>
<dbReference type="RefSeq" id="WP_266069488.1">
    <property type="nucleotide sequence ID" value="NZ_JAPJDA010000012.1"/>
</dbReference>
<organism evidence="2 3">
    <name type="scientific">Salinimicrobium profundisediminis</name>
    <dbReference type="NCBI Taxonomy" id="2994553"/>
    <lineage>
        <taxon>Bacteria</taxon>
        <taxon>Pseudomonadati</taxon>
        <taxon>Bacteroidota</taxon>
        <taxon>Flavobacteriia</taxon>
        <taxon>Flavobacteriales</taxon>
        <taxon>Flavobacteriaceae</taxon>
        <taxon>Salinimicrobium</taxon>
    </lineage>
</organism>
<comment type="caution">
    <text evidence="2">The sequence shown here is derived from an EMBL/GenBank/DDBJ whole genome shotgun (WGS) entry which is preliminary data.</text>
</comment>
<evidence type="ECO:0000256" key="1">
    <source>
        <dbReference type="SAM" id="SignalP"/>
    </source>
</evidence>
<keyword evidence="3" id="KW-1185">Reference proteome</keyword>
<accession>A0A9X3I150</accession>
<feature type="signal peptide" evidence="1">
    <location>
        <begin position="1"/>
        <end position="18"/>
    </location>
</feature>
<dbReference type="Proteomes" id="UP001148482">
    <property type="component" value="Unassembled WGS sequence"/>
</dbReference>